<dbReference type="InterPro" id="IPR052343">
    <property type="entry name" value="Retrotransposon-Effector_Assoc"/>
</dbReference>
<organism evidence="2 3">
    <name type="scientific">Sesamum angolense</name>
    <dbReference type="NCBI Taxonomy" id="2727404"/>
    <lineage>
        <taxon>Eukaryota</taxon>
        <taxon>Viridiplantae</taxon>
        <taxon>Streptophyta</taxon>
        <taxon>Embryophyta</taxon>
        <taxon>Tracheophyta</taxon>
        <taxon>Spermatophyta</taxon>
        <taxon>Magnoliopsida</taxon>
        <taxon>eudicotyledons</taxon>
        <taxon>Gunneridae</taxon>
        <taxon>Pentapetalae</taxon>
        <taxon>asterids</taxon>
        <taxon>lamiids</taxon>
        <taxon>Lamiales</taxon>
        <taxon>Pedaliaceae</taxon>
        <taxon>Sesamum</taxon>
    </lineage>
</organism>
<dbReference type="EMBL" id="JACGWL010000011">
    <property type="protein sequence ID" value="KAK4391361.1"/>
    <property type="molecule type" value="Genomic_DNA"/>
</dbReference>
<dbReference type="InterPro" id="IPR000477">
    <property type="entry name" value="RT_dom"/>
</dbReference>
<dbReference type="PANTHER" id="PTHR46890">
    <property type="entry name" value="NON-LTR RETROLELEMENT REVERSE TRANSCRIPTASE-LIKE PROTEIN-RELATED"/>
    <property type="match status" value="1"/>
</dbReference>
<evidence type="ECO:0000259" key="1">
    <source>
        <dbReference type="Pfam" id="PF00078"/>
    </source>
</evidence>
<evidence type="ECO:0000313" key="3">
    <source>
        <dbReference type="Proteomes" id="UP001289374"/>
    </source>
</evidence>
<comment type="caution">
    <text evidence="2">The sequence shown here is derived from an EMBL/GenBank/DDBJ whole genome shotgun (WGS) entry which is preliminary data.</text>
</comment>
<evidence type="ECO:0000313" key="2">
    <source>
        <dbReference type="EMBL" id="KAK4391361.1"/>
    </source>
</evidence>
<gene>
    <name evidence="2" type="ORF">Sango_1913900</name>
</gene>
<feature type="domain" description="Reverse transcriptase" evidence="1">
    <location>
        <begin position="99"/>
        <end position="146"/>
    </location>
</feature>
<protein>
    <recommendedName>
        <fullName evidence="1">Reverse transcriptase domain-containing protein</fullName>
    </recommendedName>
</protein>
<reference evidence="2" key="2">
    <citation type="journal article" date="2024" name="Plant">
        <title>Genomic evolution and insights into agronomic trait innovations of Sesamum species.</title>
        <authorList>
            <person name="Miao H."/>
            <person name="Wang L."/>
            <person name="Qu L."/>
            <person name="Liu H."/>
            <person name="Sun Y."/>
            <person name="Le M."/>
            <person name="Wang Q."/>
            <person name="Wei S."/>
            <person name="Zheng Y."/>
            <person name="Lin W."/>
            <person name="Duan Y."/>
            <person name="Cao H."/>
            <person name="Xiong S."/>
            <person name="Wang X."/>
            <person name="Wei L."/>
            <person name="Li C."/>
            <person name="Ma Q."/>
            <person name="Ju M."/>
            <person name="Zhao R."/>
            <person name="Li G."/>
            <person name="Mu C."/>
            <person name="Tian Q."/>
            <person name="Mei H."/>
            <person name="Zhang T."/>
            <person name="Gao T."/>
            <person name="Zhang H."/>
        </authorList>
    </citation>
    <scope>NUCLEOTIDE SEQUENCE</scope>
    <source>
        <strain evidence="2">K16</strain>
    </source>
</reference>
<sequence length="157" mass="17390">MINPEYSNTPKHILTQEEANLLIAPVTRNEIKEALFEIDDESAPGPDGYTSAFFKAAWPVIGQAISEAIGEFFRTGKLLKQVNATLLALILKVNLPTQVSDYRPIACCNVIYKTITKIIVKRMQLVLHMLIDHSQNAFVPGRSISDNILLAQELLAG</sequence>
<accession>A0AAE1WDK6</accession>
<reference evidence="2" key="1">
    <citation type="submission" date="2020-06" db="EMBL/GenBank/DDBJ databases">
        <authorList>
            <person name="Li T."/>
            <person name="Hu X."/>
            <person name="Zhang T."/>
            <person name="Song X."/>
            <person name="Zhang H."/>
            <person name="Dai N."/>
            <person name="Sheng W."/>
            <person name="Hou X."/>
            <person name="Wei L."/>
        </authorList>
    </citation>
    <scope>NUCLEOTIDE SEQUENCE</scope>
    <source>
        <strain evidence="2">K16</strain>
        <tissue evidence="2">Leaf</tissue>
    </source>
</reference>
<dbReference type="PANTHER" id="PTHR46890:SF48">
    <property type="entry name" value="RNA-DIRECTED DNA POLYMERASE"/>
    <property type="match status" value="1"/>
</dbReference>
<keyword evidence="3" id="KW-1185">Reference proteome</keyword>
<name>A0AAE1WDK6_9LAMI</name>
<proteinExistence type="predicted"/>
<dbReference type="Pfam" id="PF00078">
    <property type="entry name" value="RVT_1"/>
    <property type="match status" value="1"/>
</dbReference>
<dbReference type="AlphaFoldDB" id="A0AAE1WDK6"/>
<dbReference type="Proteomes" id="UP001289374">
    <property type="component" value="Unassembled WGS sequence"/>
</dbReference>